<evidence type="ECO:0000256" key="1">
    <source>
        <dbReference type="ARBA" id="ARBA00007871"/>
    </source>
</evidence>
<evidence type="ECO:0000256" key="2">
    <source>
        <dbReference type="ARBA" id="ARBA00023015"/>
    </source>
</evidence>
<dbReference type="AlphaFoldDB" id="X0ZJU8"/>
<evidence type="ECO:0000256" key="3">
    <source>
        <dbReference type="ARBA" id="ARBA00023125"/>
    </source>
</evidence>
<dbReference type="GO" id="GO:0003677">
    <property type="term" value="F:DNA binding"/>
    <property type="evidence" value="ECO:0007669"/>
    <property type="project" value="UniProtKB-KW"/>
</dbReference>
<reference evidence="6" key="1">
    <citation type="journal article" date="2014" name="Front. Microbiol.">
        <title>High frequency of phylogenetically diverse reductive dehalogenase-homologous genes in deep subseafloor sedimentary metagenomes.</title>
        <authorList>
            <person name="Kawai M."/>
            <person name="Futagami T."/>
            <person name="Toyoda A."/>
            <person name="Takaki Y."/>
            <person name="Nishi S."/>
            <person name="Hori S."/>
            <person name="Arai W."/>
            <person name="Tsubouchi T."/>
            <person name="Morono Y."/>
            <person name="Uchiyama I."/>
            <person name="Ito T."/>
            <person name="Fujiyama A."/>
            <person name="Inagaki F."/>
            <person name="Takami H."/>
        </authorList>
    </citation>
    <scope>NUCLEOTIDE SEQUENCE</scope>
    <source>
        <strain evidence="6">Expedition CK06-06</strain>
    </source>
</reference>
<evidence type="ECO:0000259" key="5">
    <source>
        <dbReference type="PROSITE" id="PS50944"/>
    </source>
</evidence>
<dbReference type="Pfam" id="PF01325">
    <property type="entry name" value="Fe_dep_repress"/>
    <property type="match status" value="1"/>
</dbReference>
<dbReference type="SUPFAM" id="SSF46785">
    <property type="entry name" value="Winged helix' DNA-binding domain"/>
    <property type="match status" value="1"/>
</dbReference>
<dbReference type="Gene3D" id="1.10.60.10">
    <property type="entry name" value="Iron dependent repressor, metal binding and dimerisation domain"/>
    <property type="match status" value="1"/>
</dbReference>
<accession>X0ZJU8</accession>
<dbReference type="SUPFAM" id="SSF47979">
    <property type="entry name" value="Iron-dependent repressor protein, dimerization domain"/>
    <property type="match status" value="1"/>
</dbReference>
<dbReference type="InterPro" id="IPR022687">
    <property type="entry name" value="HTH_DTXR"/>
</dbReference>
<organism evidence="6">
    <name type="scientific">marine sediment metagenome</name>
    <dbReference type="NCBI Taxonomy" id="412755"/>
    <lineage>
        <taxon>unclassified sequences</taxon>
        <taxon>metagenomes</taxon>
        <taxon>ecological metagenomes</taxon>
    </lineage>
</organism>
<sequence>MKKLTQSMEDYIEAIYVISLTSKVIRVKEIAKFLNVKTPSVVDAVGKLTQRGLVIHEKYGYLELTDKGCELAKEVNNKHEKVYKFFNEVLGVSDSISKKDACNIEHYISKEAMDRMIKFIKFVDTCPEGYPEWLKNFNYYAKHGKRPAVCHKRSVSK</sequence>
<keyword evidence="4" id="KW-0804">Transcription</keyword>
<comment type="caution">
    <text evidence="6">The sequence shown here is derived from an EMBL/GenBank/DDBJ whole genome shotgun (WGS) entry which is preliminary data.</text>
</comment>
<dbReference type="InterPro" id="IPR036388">
    <property type="entry name" value="WH-like_DNA-bd_sf"/>
</dbReference>
<dbReference type="FunFam" id="1.10.60.10:FF:000005">
    <property type="entry name" value="Transcriptional regulator MntR protein"/>
    <property type="match status" value="1"/>
</dbReference>
<name>X0ZJU8_9ZZZZ</name>
<dbReference type="GO" id="GO:0003700">
    <property type="term" value="F:DNA-binding transcription factor activity"/>
    <property type="evidence" value="ECO:0007669"/>
    <property type="project" value="InterPro"/>
</dbReference>
<comment type="similarity">
    <text evidence="1">Belongs to the DtxR/MntR family.</text>
</comment>
<dbReference type="InterPro" id="IPR036421">
    <property type="entry name" value="Fe_dep_repressor_sf"/>
</dbReference>
<dbReference type="InterPro" id="IPR050536">
    <property type="entry name" value="DtxR_MntR_Metal-Reg"/>
</dbReference>
<evidence type="ECO:0000256" key="4">
    <source>
        <dbReference type="ARBA" id="ARBA00023163"/>
    </source>
</evidence>
<dbReference type="InterPro" id="IPR036390">
    <property type="entry name" value="WH_DNA-bd_sf"/>
</dbReference>
<dbReference type="GO" id="GO:0046914">
    <property type="term" value="F:transition metal ion binding"/>
    <property type="evidence" value="ECO:0007669"/>
    <property type="project" value="InterPro"/>
</dbReference>
<dbReference type="PANTHER" id="PTHR33238">
    <property type="entry name" value="IRON (METAL) DEPENDENT REPRESSOR, DTXR FAMILY"/>
    <property type="match status" value="1"/>
</dbReference>
<dbReference type="EMBL" id="BART01004357">
    <property type="protein sequence ID" value="GAG69920.1"/>
    <property type="molecule type" value="Genomic_DNA"/>
</dbReference>
<dbReference type="Gene3D" id="1.10.10.10">
    <property type="entry name" value="Winged helix-like DNA-binding domain superfamily/Winged helix DNA-binding domain"/>
    <property type="match status" value="1"/>
</dbReference>
<keyword evidence="2" id="KW-0805">Transcription regulation</keyword>
<dbReference type="InterPro" id="IPR001367">
    <property type="entry name" value="Fe_dep_repressor"/>
</dbReference>
<feature type="domain" description="HTH dtxR-type" evidence="5">
    <location>
        <begin position="4"/>
        <end position="65"/>
    </location>
</feature>
<gene>
    <name evidence="6" type="ORF">S01H4_11010</name>
</gene>
<keyword evidence="3" id="KW-0238">DNA-binding</keyword>
<dbReference type="Pfam" id="PF02742">
    <property type="entry name" value="Fe_dep_repr_C"/>
    <property type="match status" value="1"/>
</dbReference>
<dbReference type="SMART" id="SM00529">
    <property type="entry name" value="HTH_DTXR"/>
    <property type="match status" value="1"/>
</dbReference>
<evidence type="ECO:0000313" key="6">
    <source>
        <dbReference type="EMBL" id="GAG69920.1"/>
    </source>
</evidence>
<proteinExistence type="inferred from homology"/>
<dbReference type="InterPro" id="IPR022689">
    <property type="entry name" value="Iron_dep_repressor"/>
</dbReference>
<dbReference type="GO" id="GO:0046983">
    <property type="term" value="F:protein dimerization activity"/>
    <property type="evidence" value="ECO:0007669"/>
    <property type="project" value="InterPro"/>
</dbReference>
<dbReference type="PANTHER" id="PTHR33238:SF7">
    <property type="entry name" value="IRON-DEPENDENT TRANSCRIPTIONAL REGULATOR"/>
    <property type="match status" value="1"/>
</dbReference>
<dbReference type="PROSITE" id="PS50944">
    <property type="entry name" value="HTH_DTXR"/>
    <property type="match status" value="1"/>
</dbReference>
<protein>
    <recommendedName>
        <fullName evidence="5">HTH dtxR-type domain-containing protein</fullName>
    </recommendedName>
</protein>